<accession>L1QH88</accession>
<dbReference type="SUPFAM" id="SSF141868">
    <property type="entry name" value="EAL domain-like"/>
    <property type="match status" value="1"/>
</dbReference>
<dbReference type="SUPFAM" id="SSF55073">
    <property type="entry name" value="Nucleotide cyclase"/>
    <property type="match status" value="1"/>
</dbReference>
<dbReference type="InterPro" id="IPR043128">
    <property type="entry name" value="Rev_trsase/Diguanyl_cyclase"/>
</dbReference>
<dbReference type="Pfam" id="PF00990">
    <property type="entry name" value="GGDEF"/>
    <property type="match status" value="1"/>
</dbReference>
<dbReference type="STRING" id="545697.HMPREF0216_01407"/>
<evidence type="ECO:0000256" key="1">
    <source>
        <dbReference type="SAM" id="Phobius"/>
    </source>
</evidence>
<dbReference type="InterPro" id="IPR000014">
    <property type="entry name" value="PAS"/>
</dbReference>
<keyword evidence="1" id="KW-0812">Transmembrane</keyword>
<dbReference type="InterPro" id="IPR013655">
    <property type="entry name" value="PAS_fold_3"/>
</dbReference>
<dbReference type="Gene3D" id="3.20.20.450">
    <property type="entry name" value="EAL domain"/>
    <property type="match status" value="1"/>
</dbReference>
<dbReference type="Gene3D" id="3.30.450.20">
    <property type="entry name" value="PAS domain"/>
    <property type="match status" value="1"/>
</dbReference>
<dbReference type="FunFam" id="3.30.70.270:FF:000001">
    <property type="entry name" value="Diguanylate cyclase domain protein"/>
    <property type="match status" value="1"/>
</dbReference>
<sequence length="602" mass="69941">MNIFIVVNLLIILFLNKLIVLKIMIAIYFVIFILFSKENYDEYLKINKEHKYNEDRYISSIEAMNGSVWEWNEKNNTIHISNKIRNRLGIEKNELTLDEWYSYIHEDDNNRVKNYFNDICLNKVCGNANIEYSVINTKGEKLYLRYSGRGIIRDDIYHLAGIIKDITKEKQNELKIHFMNYYDNITGVPNRRMFSEKFGELIETNKKEQTKLALAFFDIDNFKNINDTYGHEIGDNILMKICERVYEALDERCAFARFGGDEFVIAVSDVVDELEIKIFLENILNNIRKPFAINDKIIYSSISMGVSVYPNDSENLNTLLKTADMAMHSAKEEGKNRYKFFDEEISKMLKRQYDIEKSLRIALEKKEIFMVFQPKVTIDGENVQGFEALVRWISEDLGFVSPAEFIPIAESSGLIIDLGKYIIEESFKKCKELKELTDKKFNIAINISDIQLRENGFIDFIKESLEKYDISPEYIQFEITEGVIMQSVARNIELLLELKKLGVTIALDDFGTGYSSLSYLKRLPIDVLKIDKSFVDGIGVDEKSECIAESIIKLSHNLNLKVVAEGVETKAQLGYLEKMKCDIAQGYYFSKPEKFEFIKEMI</sequence>
<dbReference type="InterPro" id="IPR035965">
    <property type="entry name" value="PAS-like_dom_sf"/>
</dbReference>
<feature type="domain" description="PAS" evidence="2">
    <location>
        <begin position="53"/>
        <end position="123"/>
    </location>
</feature>
<comment type="caution">
    <text evidence="5">The sequence shown here is derived from an EMBL/GenBank/DDBJ whole genome shotgun (WGS) entry which is preliminary data.</text>
</comment>
<dbReference type="CDD" id="cd01949">
    <property type="entry name" value="GGDEF"/>
    <property type="match status" value="1"/>
</dbReference>
<evidence type="ECO:0000313" key="6">
    <source>
        <dbReference type="Proteomes" id="UP000010420"/>
    </source>
</evidence>
<dbReference type="PROSITE" id="PS50883">
    <property type="entry name" value="EAL"/>
    <property type="match status" value="1"/>
</dbReference>
<feature type="transmembrane region" description="Helical" evidence="1">
    <location>
        <begin position="6"/>
        <end position="35"/>
    </location>
</feature>
<dbReference type="NCBIfam" id="TIGR00254">
    <property type="entry name" value="GGDEF"/>
    <property type="match status" value="1"/>
</dbReference>
<dbReference type="PATRIC" id="fig|545697.3.peg.1386"/>
<keyword evidence="1" id="KW-0472">Membrane</keyword>
<protein>
    <submittedName>
        <fullName evidence="5">Diguanylate cyclase domain protein</fullName>
    </submittedName>
</protein>
<dbReference type="Pfam" id="PF08447">
    <property type="entry name" value="PAS_3"/>
    <property type="match status" value="1"/>
</dbReference>
<dbReference type="InterPro" id="IPR035919">
    <property type="entry name" value="EAL_sf"/>
</dbReference>
<dbReference type="InterPro" id="IPR029787">
    <property type="entry name" value="Nucleotide_cyclase"/>
</dbReference>
<gene>
    <name evidence="5" type="ORF">HMPREF0216_01407</name>
</gene>
<dbReference type="CDD" id="cd01948">
    <property type="entry name" value="EAL"/>
    <property type="match status" value="1"/>
</dbReference>
<evidence type="ECO:0000259" key="2">
    <source>
        <dbReference type="PROSITE" id="PS50112"/>
    </source>
</evidence>
<feature type="domain" description="GGDEF" evidence="4">
    <location>
        <begin position="210"/>
        <end position="343"/>
    </location>
</feature>
<dbReference type="OrthoDB" id="9762141at2"/>
<dbReference type="NCBIfam" id="TIGR00229">
    <property type="entry name" value="sensory_box"/>
    <property type="match status" value="1"/>
</dbReference>
<dbReference type="AlphaFoldDB" id="L1QH88"/>
<dbReference type="SUPFAM" id="SSF55785">
    <property type="entry name" value="PYP-like sensor domain (PAS domain)"/>
    <property type="match status" value="1"/>
</dbReference>
<evidence type="ECO:0000259" key="3">
    <source>
        <dbReference type="PROSITE" id="PS50883"/>
    </source>
</evidence>
<keyword evidence="6" id="KW-1185">Reference proteome</keyword>
<dbReference type="InterPro" id="IPR001633">
    <property type="entry name" value="EAL_dom"/>
</dbReference>
<dbReference type="CDD" id="cd00130">
    <property type="entry name" value="PAS"/>
    <property type="match status" value="1"/>
</dbReference>
<dbReference type="SMART" id="SM00267">
    <property type="entry name" value="GGDEF"/>
    <property type="match status" value="1"/>
</dbReference>
<dbReference type="Gene3D" id="3.30.70.270">
    <property type="match status" value="1"/>
</dbReference>
<organism evidence="5 6">
    <name type="scientific">Clostridium celatum DSM 1785</name>
    <dbReference type="NCBI Taxonomy" id="545697"/>
    <lineage>
        <taxon>Bacteria</taxon>
        <taxon>Bacillati</taxon>
        <taxon>Bacillota</taxon>
        <taxon>Clostridia</taxon>
        <taxon>Eubacteriales</taxon>
        <taxon>Clostridiaceae</taxon>
        <taxon>Clostridium</taxon>
    </lineage>
</organism>
<dbReference type="InterPro" id="IPR052155">
    <property type="entry name" value="Biofilm_reg_signaling"/>
</dbReference>
<proteinExistence type="predicted"/>
<dbReference type="Pfam" id="PF00563">
    <property type="entry name" value="EAL"/>
    <property type="match status" value="1"/>
</dbReference>
<feature type="domain" description="EAL" evidence="3">
    <location>
        <begin position="352"/>
        <end position="602"/>
    </location>
</feature>
<dbReference type="PROSITE" id="PS50887">
    <property type="entry name" value="GGDEF"/>
    <property type="match status" value="1"/>
</dbReference>
<reference evidence="5 6" key="1">
    <citation type="submission" date="2012-05" db="EMBL/GenBank/DDBJ databases">
        <authorList>
            <person name="Weinstock G."/>
            <person name="Sodergren E."/>
            <person name="Lobos E.A."/>
            <person name="Fulton L."/>
            <person name="Fulton R."/>
            <person name="Courtney L."/>
            <person name="Fronick C."/>
            <person name="O'Laughlin M."/>
            <person name="Godfrey J."/>
            <person name="Wilson R.M."/>
            <person name="Miner T."/>
            <person name="Farmer C."/>
            <person name="Delehaunty K."/>
            <person name="Cordes M."/>
            <person name="Minx P."/>
            <person name="Tomlinson C."/>
            <person name="Chen J."/>
            <person name="Wollam A."/>
            <person name="Pepin K.H."/>
            <person name="Bhonagiri V."/>
            <person name="Zhang X."/>
            <person name="Suruliraj S."/>
            <person name="Warren W."/>
            <person name="Mitreva M."/>
            <person name="Mardis E.R."/>
            <person name="Wilson R.K."/>
        </authorList>
    </citation>
    <scope>NUCLEOTIDE SEQUENCE [LARGE SCALE GENOMIC DNA]</scope>
    <source>
        <strain evidence="5 6">DSM 1785</strain>
    </source>
</reference>
<dbReference type="EMBL" id="AMEZ01000036">
    <property type="protein sequence ID" value="EKY27374.1"/>
    <property type="molecule type" value="Genomic_DNA"/>
</dbReference>
<dbReference type="HOGENOM" id="CLU_000445_70_50_9"/>
<keyword evidence="1" id="KW-1133">Transmembrane helix</keyword>
<name>L1QH88_9CLOT</name>
<dbReference type="PANTHER" id="PTHR44757">
    <property type="entry name" value="DIGUANYLATE CYCLASE DGCP"/>
    <property type="match status" value="1"/>
</dbReference>
<evidence type="ECO:0000259" key="4">
    <source>
        <dbReference type="PROSITE" id="PS50887"/>
    </source>
</evidence>
<dbReference type="eggNOG" id="COG5001">
    <property type="taxonomic scope" value="Bacteria"/>
</dbReference>
<dbReference type="SMART" id="SM00052">
    <property type="entry name" value="EAL"/>
    <property type="match status" value="1"/>
</dbReference>
<dbReference type="Proteomes" id="UP000010420">
    <property type="component" value="Unassembled WGS sequence"/>
</dbReference>
<dbReference type="RefSeq" id="WP_005212681.1">
    <property type="nucleotide sequence ID" value="NZ_KB291628.1"/>
</dbReference>
<dbReference type="PANTHER" id="PTHR44757:SF2">
    <property type="entry name" value="BIOFILM ARCHITECTURE MAINTENANCE PROTEIN MBAA"/>
    <property type="match status" value="1"/>
</dbReference>
<evidence type="ECO:0000313" key="5">
    <source>
        <dbReference type="EMBL" id="EKY27374.1"/>
    </source>
</evidence>
<dbReference type="InterPro" id="IPR000160">
    <property type="entry name" value="GGDEF_dom"/>
</dbReference>
<dbReference type="PROSITE" id="PS50112">
    <property type="entry name" value="PAS"/>
    <property type="match status" value="1"/>
</dbReference>